<feature type="compositionally biased region" description="Basic and acidic residues" evidence="1">
    <location>
        <begin position="149"/>
        <end position="159"/>
    </location>
</feature>
<reference evidence="2 3" key="1">
    <citation type="submission" date="2024-10" db="EMBL/GenBank/DDBJ databases">
        <authorList>
            <person name="Kim D."/>
        </authorList>
    </citation>
    <scope>NUCLEOTIDE SEQUENCE [LARGE SCALE GENOMIC DNA]</scope>
    <source>
        <strain evidence="2">BH-2024</strain>
    </source>
</reference>
<feature type="compositionally biased region" description="Basic and acidic residues" evidence="1">
    <location>
        <begin position="168"/>
        <end position="196"/>
    </location>
</feature>
<feature type="compositionally biased region" description="Basic residues" evidence="1">
    <location>
        <begin position="78"/>
        <end position="94"/>
    </location>
</feature>
<comment type="caution">
    <text evidence="2">The sequence shown here is derived from an EMBL/GenBank/DDBJ whole genome shotgun (WGS) entry which is preliminary data.</text>
</comment>
<protein>
    <submittedName>
        <fullName evidence="2">Uncharacterized protein</fullName>
    </submittedName>
</protein>
<feature type="compositionally biased region" description="Polar residues" evidence="1">
    <location>
        <begin position="228"/>
        <end position="242"/>
    </location>
</feature>
<organism evidence="2 3">
    <name type="scientific">Heterodera trifolii</name>
    <dbReference type="NCBI Taxonomy" id="157864"/>
    <lineage>
        <taxon>Eukaryota</taxon>
        <taxon>Metazoa</taxon>
        <taxon>Ecdysozoa</taxon>
        <taxon>Nematoda</taxon>
        <taxon>Chromadorea</taxon>
        <taxon>Rhabditida</taxon>
        <taxon>Tylenchina</taxon>
        <taxon>Tylenchomorpha</taxon>
        <taxon>Tylenchoidea</taxon>
        <taxon>Heteroderidae</taxon>
        <taxon>Heteroderinae</taxon>
        <taxon>Heterodera</taxon>
    </lineage>
</organism>
<feature type="region of interest" description="Disordered" evidence="1">
    <location>
        <begin position="71"/>
        <end position="242"/>
    </location>
</feature>
<feature type="region of interest" description="Disordered" evidence="1">
    <location>
        <begin position="1"/>
        <end position="32"/>
    </location>
</feature>
<accession>A0ABD2IBP5</accession>
<evidence type="ECO:0000313" key="2">
    <source>
        <dbReference type="EMBL" id="KAL3076527.1"/>
    </source>
</evidence>
<evidence type="ECO:0000313" key="3">
    <source>
        <dbReference type="Proteomes" id="UP001620626"/>
    </source>
</evidence>
<dbReference type="Proteomes" id="UP001620626">
    <property type="component" value="Unassembled WGS sequence"/>
</dbReference>
<keyword evidence="3" id="KW-1185">Reference proteome</keyword>
<proteinExistence type="predicted"/>
<name>A0ABD2IBP5_9BILA</name>
<dbReference type="EMBL" id="JBICBT010001252">
    <property type="protein sequence ID" value="KAL3076527.1"/>
    <property type="molecule type" value="Genomic_DNA"/>
</dbReference>
<evidence type="ECO:0000256" key="1">
    <source>
        <dbReference type="SAM" id="MobiDB-lite"/>
    </source>
</evidence>
<gene>
    <name evidence="2" type="ORF">niasHT_030922</name>
</gene>
<dbReference type="AlphaFoldDB" id="A0ABD2IBP5"/>
<sequence>MDGTAIPHRLTETNFPSMEAGNKPGRPRRHAEPQQLKTMLQRANSNLSSLFWIFGDPNISFHCALCKSTVKQRTANSRGRHSARRRSRKPRLHRISMSNLDEDEMLQKRKQGDNGGRQQKSRHGKGAATDPKEFNRQTTKNNGKARIMSSDRLKQKLTDPPRAAAQTEAEKEEQPKEKESHDQQRAEKRKQAEESIAKPSRKQPEEAWSFWRARKAESKKGRKKGSSTTDAGRNGLPQSTGY</sequence>